<comment type="caution">
    <text evidence="2">The sequence shown here is derived from an EMBL/GenBank/DDBJ whole genome shotgun (WGS) entry which is preliminary data.</text>
</comment>
<feature type="compositionally biased region" description="Basic residues" evidence="1">
    <location>
        <begin position="79"/>
        <end position="88"/>
    </location>
</feature>
<feature type="non-terminal residue" evidence="2">
    <location>
        <position position="1"/>
    </location>
</feature>
<evidence type="ECO:0000256" key="1">
    <source>
        <dbReference type="SAM" id="MobiDB-lite"/>
    </source>
</evidence>
<dbReference type="AlphaFoldDB" id="K0R3X3"/>
<sequence>RQSEAARRIAARDADIKEFEETQMIRLTMSRDEKKKRRKMMRGELSNLGSIAGLGNIVGSVEDSFGERNRGDEDEVSNHKVKGMRKRRVESLERRDSKKRGSKKKKGSMNSLQRGLYGK</sequence>
<feature type="compositionally biased region" description="Basic residues" evidence="1">
    <location>
        <begin position="97"/>
        <end position="107"/>
    </location>
</feature>
<organism evidence="2 3">
    <name type="scientific">Thalassiosira oceanica</name>
    <name type="common">Marine diatom</name>
    <dbReference type="NCBI Taxonomy" id="159749"/>
    <lineage>
        <taxon>Eukaryota</taxon>
        <taxon>Sar</taxon>
        <taxon>Stramenopiles</taxon>
        <taxon>Ochrophyta</taxon>
        <taxon>Bacillariophyta</taxon>
        <taxon>Coscinodiscophyceae</taxon>
        <taxon>Thalassiosirophycidae</taxon>
        <taxon>Thalassiosirales</taxon>
        <taxon>Thalassiosiraceae</taxon>
        <taxon>Thalassiosira</taxon>
    </lineage>
</organism>
<dbReference type="EMBL" id="AGNL01046729">
    <property type="protein sequence ID" value="EJK47678.1"/>
    <property type="molecule type" value="Genomic_DNA"/>
</dbReference>
<accession>K0R3X3</accession>
<evidence type="ECO:0000313" key="3">
    <source>
        <dbReference type="Proteomes" id="UP000266841"/>
    </source>
</evidence>
<reference evidence="2 3" key="1">
    <citation type="journal article" date="2012" name="Genome Biol.">
        <title>Genome and low-iron response of an oceanic diatom adapted to chronic iron limitation.</title>
        <authorList>
            <person name="Lommer M."/>
            <person name="Specht M."/>
            <person name="Roy A.S."/>
            <person name="Kraemer L."/>
            <person name="Andreson R."/>
            <person name="Gutowska M.A."/>
            <person name="Wolf J."/>
            <person name="Bergner S.V."/>
            <person name="Schilhabel M.B."/>
            <person name="Klostermeier U.C."/>
            <person name="Beiko R.G."/>
            <person name="Rosenstiel P."/>
            <person name="Hippler M."/>
            <person name="Laroche J."/>
        </authorList>
    </citation>
    <scope>NUCLEOTIDE SEQUENCE [LARGE SCALE GENOMIC DNA]</scope>
    <source>
        <strain evidence="2 3">CCMP1005</strain>
    </source>
</reference>
<dbReference type="OrthoDB" id="203440at2759"/>
<gene>
    <name evidence="2" type="ORF">THAOC_33581</name>
</gene>
<proteinExistence type="predicted"/>
<feature type="region of interest" description="Disordered" evidence="1">
    <location>
        <begin position="61"/>
        <end position="119"/>
    </location>
</feature>
<dbReference type="Proteomes" id="UP000266841">
    <property type="component" value="Unassembled WGS sequence"/>
</dbReference>
<keyword evidence="3" id="KW-1185">Reference proteome</keyword>
<protein>
    <submittedName>
        <fullName evidence="2">Uncharacterized protein</fullName>
    </submittedName>
</protein>
<evidence type="ECO:0000313" key="2">
    <source>
        <dbReference type="EMBL" id="EJK47678.1"/>
    </source>
</evidence>
<name>K0R3X3_THAOC</name>